<reference evidence="1 2" key="1">
    <citation type="journal article" date="2021" name="Elife">
        <title>Chloroplast acquisition without the gene transfer in kleptoplastic sea slugs, Plakobranchus ocellatus.</title>
        <authorList>
            <person name="Maeda T."/>
            <person name="Takahashi S."/>
            <person name="Yoshida T."/>
            <person name="Shimamura S."/>
            <person name="Takaki Y."/>
            <person name="Nagai Y."/>
            <person name="Toyoda A."/>
            <person name="Suzuki Y."/>
            <person name="Arimoto A."/>
            <person name="Ishii H."/>
            <person name="Satoh N."/>
            <person name="Nishiyama T."/>
            <person name="Hasebe M."/>
            <person name="Maruyama T."/>
            <person name="Minagawa J."/>
            <person name="Obokata J."/>
            <person name="Shigenobu S."/>
        </authorList>
    </citation>
    <scope>NUCLEOTIDE SEQUENCE [LARGE SCALE GENOMIC DNA]</scope>
</reference>
<keyword evidence="2" id="KW-1185">Reference proteome</keyword>
<dbReference type="AlphaFoldDB" id="A0AAV3YK99"/>
<evidence type="ECO:0000313" key="1">
    <source>
        <dbReference type="EMBL" id="GFN87680.1"/>
    </source>
</evidence>
<protein>
    <submittedName>
        <fullName evidence="1">Uncharacterized protein</fullName>
    </submittedName>
</protein>
<sequence>MTSKWRSLSLGQSVRVCESFHKFLPRASDEESVAQWTQNIDHSIETAFPVVRQQNIDHSIETAFPLMRQQNIDRSIKTAFPVVRQQNIDRSIETAFPVVRQQNIDHSIETAFPVVRQQNIDRSIETAFPVVRQQNIDHSIETAFPVVFFVSFKFHRTQVWFLCTASPQQCDLRLLGPASGQVAGGGARTRDRRIPAVLRANSVTTVPSWDTEQ</sequence>
<organism evidence="1 2">
    <name type="scientific">Plakobranchus ocellatus</name>
    <dbReference type="NCBI Taxonomy" id="259542"/>
    <lineage>
        <taxon>Eukaryota</taxon>
        <taxon>Metazoa</taxon>
        <taxon>Spiralia</taxon>
        <taxon>Lophotrochozoa</taxon>
        <taxon>Mollusca</taxon>
        <taxon>Gastropoda</taxon>
        <taxon>Heterobranchia</taxon>
        <taxon>Euthyneura</taxon>
        <taxon>Panpulmonata</taxon>
        <taxon>Sacoglossa</taxon>
        <taxon>Placobranchoidea</taxon>
        <taxon>Plakobranchidae</taxon>
        <taxon>Plakobranchus</taxon>
    </lineage>
</organism>
<gene>
    <name evidence="1" type="ORF">PoB_001418600</name>
</gene>
<comment type="caution">
    <text evidence="1">The sequence shown here is derived from an EMBL/GenBank/DDBJ whole genome shotgun (WGS) entry which is preliminary data.</text>
</comment>
<dbReference type="Proteomes" id="UP000735302">
    <property type="component" value="Unassembled WGS sequence"/>
</dbReference>
<dbReference type="EMBL" id="BLXT01001780">
    <property type="protein sequence ID" value="GFN87680.1"/>
    <property type="molecule type" value="Genomic_DNA"/>
</dbReference>
<accession>A0AAV3YK99</accession>
<proteinExistence type="predicted"/>
<name>A0AAV3YK99_9GAST</name>
<evidence type="ECO:0000313" key="2">
    <source>
        <dbReference type="Proteomes" id="UP000735302"/>
    </source>
</evidence>